<evidence type="ECO:0000256" key="1">
    <source>
        <dbReference type="ARBA" id="ARBA00022723"/>
    </source>
</evidence>
<reference evidence="9" key="2">
    <citation type="submission" date="2025-09" db="UniProtKB">
        <authorList>
            <consortium name="Ensembl"/>
        </authorList>
    </citation>
    <scope>IDENTIFICATION</scope>
</reference>
<dbReference type="Gene3D" id="3.30.160.60">
    <property type="entry name" value="Classic Zinc Finger"/>
    <property type="match status" value="1"/>
</dbReference>
<dbReference type="InterPro" id="IPR001870">
    <property type="entry name" value="B30.2/SPRY"/>
</dbReference>
<dbReference type="CDD" id="cd13733">
    <property type="entry name" value="SPRY_PRY_C-I_1"/>
    <property type="match status" value="1"/>
</dbReference>
<evidence type="ECO:0000313" key="9">
    <source>
        <dbReference type="Ensembl" id="ENSNMLP00000028477.1"/>
    </source>
</evidence>
<keyword evidence="5" id="KW-0175">Coiled coil</keyword>
<feature type="domain" description="B box-type" evidence="7">
    <location>
        <begin position="67"/>
        <end position="107"/>
    </location>
</feature>
<dbReference type="SUPFAM" id="SSF49899">
    <property type="entry name" value="Concanavalin A-like lectins/glucanases"/>
    <property type="match status" value="1"/>
</dbReference>
<keyword evidence="3" id="KW-0862">Zinc</keyword>
<dbReference type="InterPro" id="IPR003877">
    <property type="entry name" value="SPRY_dom"/>
</dbReference>
<dbReference type="GO" id="GO:0008270">
    <property type="term" value="F:zinc ion binding"/>
    <property type="evidence" value="ECO:0007669"/>
    <property type="project" value="UniProtKB-KW"/>
</dbReference>
<dbReference type="GO" id="GO:0005737">
    <property type="term" value="C:cytoplasm"/>
    <property type="evidence" value="ECO:0007669"/>
    <property type="project" value="UniProtKB-ARBA"/>
</dbReference>
<dbReference type="Pfam" id="PF25600">
    <property type="entry name" value="TRIM_CC"/>
    <property type="match status" value="1"/>
</dbReference>
<dbReference type="Ensembl" id="ENSNMLT00000031799.1">
    <property type="protein sequence ID" value="ENSNMLP00000028477.1"/>
    <property type="gene ID" value="ENSNMLG00000018112.1"/>
</dbReference>
<evidence type="ECO:0000256" key="4">
    <source>
        <dbReference type="PROSITE-ProRule" id="PRU00024"/>
    </source>
</evidence>
<dbReference type="InterPro" id="IPR006574">
    <property type="entry name" value="PRY"/>
</dbReference>
<dbReference type="PROSITE" id="PS50188">
    <property type="entry name" value="B302_SPRY"/>
    <property type="match status" value="1"/>
</dbReference>
<dbReference type="Pfam" id="PF13765">
    <property type="entry name" value="PRY"/>
    <property type="match status" value="1"/>
</dbReference>
<keyword evidence="10" id="KW-1185">Reference proteome</keyword>
<evidence type="ECO:0000313" key="10">
    <source>
        <dbReference type="Proteomes" id="UP000694523"/>
    </source>
</evidence>
<dbReference type="PROSITE" id="PS50119">
    <property type="entry name" value="ZF_BBOX"/>
    <property type="match status" value="1"/>
</dbReference>
<dbReference type="Proteomes" id="UP000694523">
    <property type="component" value="Unplaced"/>
</dbReference>
<dbReference type="InterPro" id="IPR051051">
    <property type="entry name" value="E3_ubiq-ligase_TRIM/RNF"/>
</dbReference>
<organism evidence="9 10">
    <name type="scientific">Neogobius melanostomus</name>
    <name type="common">round goby</name>
    <dbReference type="NCBI Taxonomy" id="47308"/>
    <lineage>
        <taxon>Eukaryota</taxon>
        <taxon>Metazoa</taxon>
        <taxon>Chordata</taxon>
        <taxon>Craniata</taxon>
        <taxon>Vertebrata</taxon>
        <taxon>Euteleostomi</taxon>
        <taxon>Actinopterygii</taxon>
        <taxon>Neopterygii</taxon>
        <taxon>Teleostei</taxon>
        <taxon>Neoteleostei</taxon>
        <taxon>Acanthomorphata</taxon>
        <taxon>Gobiaria</taxon>
        <taxon>Gobiiformes</taxon>
        <taxon>Gobioidei</taxon>
        <taxon>Gobiidae</taxon>
        <taxon>Benthophilinae</taxon>
        <taxon>Neogobiini</taxon>
        <taxon>Neogobius</taxon>
    </lineage>
</organism>
<name>A0A8C6U222_9GOBI</name>
<accession>A0A8C6U222</accession>
<dbReference type="InterPro" id="IPR043136">
    <property type="entry name" value="B30.2/SPRY_sf"/>
</dbReference>
<protein>
    <submittedName>
        <fullName evidence="9">Uncharacterized protein</fullName>
    </submittedName>
</protein>
<dbReference type="InterPro" id="IPR000315">
    <property type="entry name" value="Znf_B-box"/>
</dbReference>
<dbReference type="InterPro" id="IPR058030">
    <property type="entry name" value="TRIM8/14/16/25/29/45/65_CC"/>
</dbReference>
<dbReference type="SMART" id="SM00449">
    <property type="entry name" value="SPRY"/>
    <property type="match status" value="1"/>
</dbReference>
<dbReference type="Gene3D" id="2.60.120.920">
    <property type="match status" value="1"/>
</dbReference>
<dbReference type="InterPro" id="IPR013320">
    <property type="entry name" value="ConA-like_dom_sf"/>
</dbReference>
<dbReference type="FunFam" id="2.60.120.920:FF:000004">
    <property type="entry name" value="Butyrophilin subfamily 1 member A1"/>
    <property type="match status" value="1"/>
</dbReference>
<keyword evidence="2 4" id="KW-0863">Zinc-finger</keyword>
<reference evidence="9" key="1">
    <citation type="submission" date="2025-08" db="UniProtKB">
        <authorList>
            <consortium name="Ensembl"/>
        </authorList>
    </citation>
    <scope>IDENTIFICATION</scope>
</reference>
<feature type="region of interest" description="Disordered" evidence="6">
    <location>
        <begin position="462"/>
        <end position="489"/>
    </location>
</feature>
<dbReference type="Pfam" id="PF00643">
    <property type="entry name" value="zf-B_box"/>
    <property type="match status" value="1"/>
</dbReference>
<proteinExistence type="predicted"/>
<sequence>MPPQKRKRSAEEAKPGEVSCDFCSGPKLKAVKSCLVCLSSFCESHLQPHLTVSGLKRHQLMEPVDDLEDRMCPTHQRPLELFCNTDQSCVCTMCVLQEHKNHEYVSLEEACEHRRSSLQETPSQDLVEQRRLKVQEIKAALELSDTENHKEAAAGLQAFTVLMQSVQRRLDQFLEQLQEKQKNNQRQAQELLQQLQQEMCELEKSSTEAQQLSLSTDPLHFLQHCPALPPAGLKDWSSVSFEPQTCEGSAARALSELKTSLSEEFNKAFKDELRRVQQFAVDVTLDPDSAHPKLVLSKDLKQVHHSDQQRALPDSPRRFSQCCCVVGRQSFSSGRFYFQVQVKGKTEWDLGVVRQSIDRKGKIALKPRNGQWVIWLRGGSEYRALAGRPLQLTPRRPPQTVGVFVDYAAGLVSFYDADSAELIYSFSDCSFEERLLPYFSPCNNDRGRNSAALTLTPLCKPESVKSESETSAGPHQEPHTPTNKLKDRL</sequence>
<evidence type="ECO:0000256" key="2">
    <source>
        <dbReference type="ARBA" id="ARBA00022771"/>
    </source>
</evidence>
<dbReference type="SMART" id="SM00336">
    <property type="entry name" value="BBOX"/>
    <property type="match status" value="1"/>
</dbReference>
<dbReference type="PANTHER" id="PTHR25465">
    <property type="entry name" value="B-BOX DOMAIN CONTAINING"/>
    <property type="match status" value="1"/>
</dbReference>
<evidence type="ECO:0000259" key="7">
    <source>
        <dbReference type="PROSITE" id="PS50119"/>
    </source>
</evidence>
<dbReference type="InterPro" id="IPR003879">
    <property type="entry name" value="Butyrophylin_SPRY"/>
</dbReference>
<evidence type="ECO:0000259" key="8">
    <source>
        <dbReference type="PROSITE" id="PS50188"/>
    </source>
</evidence>
<dbReference type="CDD" id="cd19769">
    <property type="entry name" value="Bbox2_TRIM16-like"/>
    <property type="match status" value="1"/>
</dbReference>
<dbReference type="Pfam" id="PF00622">
    <property type="entry name" value="SPRY"/>
    <property type="match status" value="1"/>
</dbReference>
<dbReference type="PRINTS" id="PR01407">
    <property type="entry name" value="BUTYPHLNCDUF"/>
</dbReference>
<dbReference type="Gene3D" id="4.10.830.40">
    <property type="match status" value="1"/>
</dbReference>
<dbReference type="SMART" id="SM00589">
    <property type="entry name" value="PRY"/>
    <property type="match status" value="1"/>
</dbReference>
<dbReference type="SUPFAM" id="SSF57845">
    <property type="entry name" value="B-box zinc-binding domain"/>
    <property type="match status" value="1"/>
</dbReference>
<keyword evidence="1" id="KW-0479">Metal-binding</keyword>
<evidence type="ECO:0000256" key="6">
    <source>
        <dbReference type="SAM" id="MobiDB-lite"/>
    </source>
</evidence>
<evidence type="ECO:0000256" key="5">
    <source>
        <dbReference type="SAM" id="Coils"/>
    </source>
</evidence>
<feature type="compositionally biased region" description="Polar residues" evidence="6">
    <location>
        <begin position="469"/>
        <end position="483"/>
    </location>
</feature>
<feature type="domain" description="B30.2/SPRY" evidence="8">
    <location>
        <begin position="263"/>
        <end position="458"/>
    </location>
</feature>
<evidence type="ECO:0000256" key="3">
    <source>
        <dbReference type="ARBA" id="ARBA00022833"/>
    </source>
</evidence>
<feature type="coiled-coil region" evidence="5">
    <location>
        <begin position="163"/>
        <end position="208"/>
    </location>
</feature>
<dbReference type="AlphaFoldDB" id="A0A8C6U222"/>
<dbReference type="PANTHER" id="PTHR25465:SF32">
    <property type="entry name" value="BLOODTHIRSTY-RELATED GENE FAMILY, MEMBER 16 ISOFORM X1-RELATED"/>
    <property type="match status" value="1"/>
</dbReference>